<comment type="caution">
    <text evidence="7">The sequence shown here is derived from an EMBL/GenBank/DDBJ whole genome shotgun (WGS) entry which is preliminary data.</text>
</comment>
<feature type="transmembrane region" description="Helical" evidence="6">
    <location>
        <begin position="90"/>
        <end position="115"/>
    </location>
</feature>
<dbReference type="PANTHER" id="PTHR30250">
    <property type="entry name" value="PST FAMILY PREDICTED COLANIC ACID TRANSPORTER"/>
    <property type="match status" value="1"/>
</dbReference>
<evidence type="ECO:0008006" key="9">
    <source>
        <dbReference type="Google" id="ProtNLM"/>
    </source>
</evidence>
<dbReference type="EMBL" id="JAUEII010000010">
    <property type="protein sequence ID" value="MDN0048997.1"/>
    <property type="molecule type" value="Genomic_DNA"/>
</dbReference>
<comment type="subcellular location">
    <subcellularLocation>
        <location evidence="1">Cell membrane</location>
        <topology evidence="1">Multi-pass membrane protein</topology>
    </subcellularLocation>
</comment>
<keyword evidence="3 6" id="KW-0812">Transmembrane</keyword>
<organism evidence="7 8">
    <name type="scientific">Bacteroides gallinaceum</name>
    <dbReference type="NCBI Taxonomy" id="1462571"/>
    <lineage>
        <taxon>Bacteria</taxon>
        <taxon>Pseudomonadati</taxon>
        <taxon>Bacteroidota</taxon>
        <taxon>Bacteroidia</taxon>
        <taxon>Bacteroidales</taxon>
        <taxon>Bacteroidaceae</taxon>
        <taxon>Bacteroides</taxon>
    </lineage>
</organism>
<evidence type="ECO:0000256" key="6">
    <source>
        <dbReference type="SAM" id="Phobius"/>
    </source>
</evidence>
<evidence type="ECO:0000256" key="5">
    <source>
        <dbReference type="ARBA" id="ARBA00023136"/>
    </source>
</evidence>
<gene>
    <name evidence="7" type="ORF">QVO10_06280</name>
</gene>
<feature type="transmembrane region" description="Helical" evidence="6">
    <location>
        <begin position="41"/>
        <end position="61"/>
    </location>
</feature>
<protein>
    <recommendedName>
        <fullName evidence="9">Polysaccharide biosynthesis protein</fullName>
    </recommendedName>
</protein>
<feature type="transmembrane region" description="Helical" evidence="6">
    <location>
        <begin position="313"/>
        <end position="333"/>
    </location>
</feature>
<evidence type="ECO:0000256" key="3">
    <source>
        <dbReference type="ARBA" id="ARBA00022692"/>
    </source>
</evidence>
<feature type="transmembrane region" description="Helical" evidence="6">
    <location>
        <begin position="127"/>
        <end position="148"/>
    </location>
</feature>
<feature type="transmembrane region" description="Helical" evidence="6">
    <location>
        <begin position="12"/>
        <end position="29"/>
    </location>
</feature>
<feature type="transmembrane region" description="Helical" evidence="6">
    <location>
        <begin position="184"/>
        <end position="201"/>
    </location>
</feature>
<keyword evidence="8" id="KW-1185">Reference proteome</keyword>
<accession>A0ABT7X4M2</accession>
<keyword evidence="4 6" id="KW-1133">Transmembrane helix</keyword>
<evidence type="ECO:0000256" key="1">
    <source>
        <dbReference type="ARBA" id="ARBA00004651"/>
    </source>
</evidence>
<keyword evidence="5 6" id="KW-0472">Membrane</keyword>
<feature type="transmembrane region" description="Helical" evidence="6">
    <location>
        <begin position="353"/>
        <end position="370"/>
    </location>
</feature>
<feature type="transmembrane region" description="Helical" evidence="6">
    <location>
        <begin position="403"/>
        <end position="423"/>
    </location>
</feature>
<dbReference type="InterPro" id="IPR050833">
    <property type="entry name" value="Poly_Biosynth_Transport"/>
</dbReference>
<keyword evidence="2" id="KW-1003">Cell membrane</keyword>
<evidence type="ECO:0000256" key="2">
    <source>
        <dbReference type="ARBA" id="ARBA00022475"/>
    </source>
</evidence>
<proteinExistence type="predicted"/>
<sequence>MSTSGNIIKNTGFLYMKMGITVFISLYTTRVILNALGASDFGIYGVVGGAITMLGFLNGAMAGATQRFMNYSAGEGNETKQLTIFNNSILLHWSIAVIVAILLESAMFVFFNGVLNIEPDRIEAAKWIYHFTVISTLFTIITVPYDAAINAHENMLYYAIVGILESVLKLIAALIIVHACIDKLILYGIFMAGITITMLIIKQLYCRKHYVECQINLKRYIDRKTLKDITSFAGWNFVGSIGTLLGNCGGSIVINHYFGTAINAAENVGSQLRGQMLAFSNNMLKALNPVIVKKEGSGDRTAMLKFSLTGSKLSYLLFAILAIPFLIETPYILKLWLKNVPDWAVCFSRFQMAVALMEQLTITLGTTIGATGKNKELNLFCSVARFVPLFIYIPLFANGFQPYWLYVIMFVNFGFIINGFTLYQCKKFCGLNIHYYCKNVLFPCIGCSLLSLGIGFTTYLFLDEGFVRLILSTFFSLITYFLCMFAFAFNKEEKHIIHSLSDSILRKLKIKR</sequence>
<evidence type="ECO:0000256" key="4">
    <source>
        <dbReference type="ARBA" id="ARBA00022989"/>
    </source>
</evidence>
<dbReference type="PANTHER" id="PTHR30250:SF26">
    <property type="entry name" value="PSMA PROTEIN"/>
    <property type="match status" value="1"/>
</dbReference>
<reference evidence="7" key="1">
    <citation type="submission" date="2023-06" db="EMBL/GenBank/DDBJ databases">
        <authorList>
            <person name="Zeman M."/>
            <person name="Kubasova T."/>
            <person name="Jahodarova E."/>
            <person name="Nykrynova M."/>
            <person name="Rychlik I."/>
        </authorList>
    </citation>
    <scope>NUCLEOTIDE SEQUENCE</scope>
    <source>
        <strain evidence="7">84_SSukc20</strain>
    </source>
</reference>
<feature type="transmembrane region" description="Helical" evidence="6">
    <location>
        <begin position="435"/>
        <end position="460"/>
    </location>
</feature>
<dbReference type="Proteomes" id="UP001167871">
    <property type="component" value="Unassembled WGS sequence"/>
</dbReference>
<feature type="transmembrane region" description="Helical" evidence="6">
    <location>
        <begin position="377"/>
        <end position="397"/>
    </location>
</feature>
<evidence type="ECO:0000313" key="8">
    <source>
        <dbReference type="Proteomes" id="UP001167871"/>
    </source>
</evidence>
<evidence type="ECO:0000313" key="7">
    <source>
        <dbReference type="EMBL" id="MDN0048997.1"/>
    </source>
</evidence>
<name>A0ABT7X4M2_9BACE</name>
<feature type="transmembrane region" description="Helical" evidence="6">
    <location>
        <begin position="466"/>
        <end position="489"/>
    </location>
</feature>
<reference evidence="7" key="2">
    <citation type="submission" date="2024-05" db="EMBL/GenBank/DDBJ databases">
        <title>Identification and characterization of horizontal gene transfer across gut microbiota members of farm animals based on homology search.</title>
        <authorList>
            <person name="Schwarzerova J."/>
            <person name="Nykrynova M."/>
            <person name="Jureckova K."/>
            <person name="Cejkova D."/>
            <person name="Rychlik I."/>
        </authorList>
    </citation>
    <scope>NUCLEOTIDE SEQUENCE</scope>
    <source>
        <strain evidence="7">84_SSukc20</strain>
    </source>
</reference>
<feature type="transmembrane region" description="Helical" evidence="6">
    <location>
        <begin position="155"/>
        <end position="178"/>
    </location>
</feature>